<dbReference type="GO" id="GO:0005524">
    <property type="term" value="F:ATP binding"/>
    <property type="evidence" value="ECO:0007669"/>
    <property type="project" value="TreeGrafter"/>
</dbReference>
<dbReference type="GO" id="GO:0051782">
    <property type="term" value="P:negative regulation of cell division"/>
    <property type="evidence" value="ECO:0007669"/>
    <property type="project" value="TreeGrafter"/>
</dbReference>
<dbReference type="SUPFAM" id="SSF52540">
    <property type="entry name" value="P-loop containing nucleoside triphosphate hydrolases"/>
    <property type="match status" value="1"/>
</dbReference>
<dbReference type="RefSeq" id="WP_213111492.1">
    <property type="nucleotide sequence ID" value="NZ_JAGYPJ010000001.1"/>
</dbReference>
<accession>A0A942TNS2</accession>
<dbReference type="Pfam" id="PF13614">
    <property type="entry name" value="AAA_31"/>
    <property type="match status" value="1"/>
</dbReference>
<dbReference type="AlphaFoldDB" id="A0A942TNS2"/>
<name>A0A942TNS2_9BACI</name>
<dbReference type="GO" id="GO:0005829">
    <property type="term" value="C:cytosol"/>
    <property type="evidence" value="ECO:0007669"/>
    <property type="project" value="TreeGrafter"/>
</dbReference>
<dbReference type="InterPro" id="IPR025669">
    <property type="entry name" value="AAA_dom"/>
</dbReference>
<evidence type="ECO:0000313" key="2">
    <source>
        <dbReference type="EMBL" id="MBS4200965.1"/>
    </source>
</evidence>
<protein>
    <submittedName>
        <fullName evidence="2">AAA family ATPase</fullName>
    </submittedName>
</protein>
<dbReference type="GO" id="GO:0009898">
    <property type="term" value="C:cytoplasmic side of plasma membrane"/>
    <property type="evidence" value="ECO:0007669"/>
    <property type="project" value="TreeGrafter"/>
</dbReference>
<organism evidence="2 3">
    <name type="scientific">Lederbergia citrisecunda</name>
    <dbReference type="NCBI Taxonomy" id="2833583"/>
    <lineage>
        <taxon>Bacteria</taxon>
        <taxon>Bacillati</taxon>
        <taxon>Bacillota</taxon>
        <taxon>Bacilli</taxon>
        <taxon>Bacillales</taxon>
        <taxon>Bacillaceae</taxon>
        <taxon>Lederbergia</taxon>
    </lineage>
</organism>
<dbReference type="InterPro" id="IPR027417">
    <property type="entry name" value="P-loop_NTPase"/>
</dbReference>
<proteinExistence type="predicted"/>
<dbReference type="Gene3D" id="3.40.50.300">
    <property type="entry name" value="P-loop containing nucleotide triphosphate hydrolases"/>
    <property type="match status" value="1"/>
</dbReference>
<evidence type="ECO:0000313" key="3">
    <source>
        <dbReference type="Proteomes" id="UP000682713"/>
    </source>
</evidence>
<dbReference type="Proteomes" id="UP000682713">
    <property type="component" value="Unassembled WGS sequence"/>
</dbReference>
<dbReference type="Gene3D" id="3.40.50.2300">
    <property type="match status" value="1"/>
</dbReference>
<dbReference type="InterPro" id="IPR050625">
    <property type="entry name" value="ParA/MinD_ATPase"/>
</dbReference>
<sequence length="391" mass="43709">MVKIFSMAENDEVISKLEEVSFSLGCEVGWATNEYKLFDLLKSTDNGIVVLPPSDHYDVYALCRKVTQRFPQSAVLLVFQSERDPDMKQVLRAGAADVIFLTSSLAKIKEDIQLAISNREFNRPFALTRDEKNAKVITVASTKGGVGKTTVAVNLAASFSKKLEKVAVIDLDLQFGDIAMFMDVKPKLTIYDWIKEDLEGLQIDNFMTPFKNGISILAAPQRPEFAEVITGNHVRKAIHALKKQYDIVIIDVSCHMDENVIVALENSDEILVMTYFDLPTLKNSKMLIETLESLQLAERTKLILNRQMKVKGITSATVEKVVGKKIFVALPTMEKKVIASINEGQPLFYLYPRSKLAKNFRKVADSLVKPEVRIGAKKQKARKLVQAGGHA</sequence>
<gene>
    <name evidence="2" type="ORF">KHA93_15110</name>
</gene>
<dbReference type="PANTHER" id="PTHR43384:SF13">
    <property type="entry name" value="SLR0110 PROTEIN"/>
    <property type="match status" value="1"/>
</dbReference>
<comment type="caution">
    <text evidence="2">The sequence shown here is derived from an EMBL/GenBank/DDBJ whole genome shotgun (WGS) entry which is preliminary data.</text>
</comment>
<reference evidence="2 3" key="1">
    <citation type="submission" date="2021-05" db="EMBL/GenBank/DDBJ databases">
        <title>Novel Bacillus species.</title>
        <authorList>
            <person name="Liu G."/>
        </authorList>
    </citation>
    <scope>NUCLEOTIDE SEQUENCE [LARGE SCALE GENOMIC DNA]</scope>
    <source>
        <strain evidence="2 3">FJAT-49732</strain>
    </source>
</reference>
<dbReference type="GO" id="GO:0016887">
    <property type="term" value="F:ATP hydrolysis activity"/>
    <property type="evidence" value="ECO:0007669"/>
    <property type="project" value="TreeGrafter"/>
</dbReference>
<dbReference type="EMBL" id="JAGYPJ010000001">
    <property type="protein sequence ID" value="MBS4200965.1"/>
    <property type="molecule type" value="Genomic_DNA"/>
</dbReference>
<keyword evidence="3" id="KW-1185">Reference proteome</keyword>
<evidence type="ECO:0000259" key="1">
    <source>
        <dbReference type="Pfam" id="PF13614"/>
    </source>
</evidence>
<dbReference type="PANTHER" id="PTHR43384">
    <property type="entry name" value="SEPTUM SITE-DETERMINING PROTEIN MIND HOMOLOG, CHLOROPLASTIC-RELATED"/>
    <property type="match status" value="1"/>
</dbReference>
<feature type="domain" description="AAA" evidence="1">
    <location>
        <begin position="134"/>
        <end position="302"/>
    </location>
</feature>